<dbReference type="GO" id="GO:0000724">
    <property type="term" value="P:double-strand break repair via homologous recombination"/>
    <property type="evidence" value="ECO:0007669"/>
    <property type="project" value="TreeGrafter"/>
</dbReference>
<feature type="compositionally biased region" description="Basic residues" evidence="15">
    <location>
        <begin position="477"/>
        <end position="487"/>
    </location>
</feature>
<evidence type="ECO:0000256" key="12">
    <source>
        <dbReference type="ARBA" id="ARBA00023172"/>
    </source>
</evidence>
<keyword evidence="14" id="KW-0539">Nucleus</keyword>
<evidence type="ECO:0000256" key="7">
    <source>
        <dbReference type="ARBA" id="ARBA00022723"/>
    </source>
</evidence>
<evidence type="ECO:0000256" key="3">
    <source>
        <dbReference type="ARBA" id="ARBA00010258"/>
    </source>
</evidence>
<evidence type="ECO:0000256" key="2">
    <source>
        <dbReference type="ARBA" id="ARBA00004123"/>
    </source>
</evidence>
<dbReference type="InterPro" id="IPR011513">
    <property type="entry name" value="Nse1"/>
</dbReference>
<dbReference type="Gene3D" id="3.30.40.10">
    <property type="entry name" value="Zinc/RING finger domain, C3HC4 (zinc finger)"/>
    <property type="match status" value="1"/>
</dbReference>
<dbReference type="Pfam" id="PF08746">
    <property type="entry name" value="zf-RING-like"/>
    <property type="match status" value="1"/>
</dbReference>
<keyword evidence="13" id="KW-0234">DNA repair</keyword>
<evidence type="ECO:0000259" key="16">
    <source>
        <dbReference type="Pfam" id="PF04248"/>
    </source>
</evidence>
<dbReference type="AlphaFoldDB" id="A0A1E1L2I1"/>
<dbReference type="InterPro" id="IPR014857">
    <property type="entry name" value="Nse1_RING_C4HC3-type"/>
</dbReference>
<comment type="subcellular location">
    <subcellularLocation>
        <location evidence="2">Nucleus</location>
    </subcellularLocation>
</comment>
<dbReference type="Proteomes" id="UP000178129">
    <property type="component" value="Unassembled WGS sequence"/>
</dbReference>
<dbReference type="InterPro" id="IPR038694">
    <property type="entry name" value="DUF427_sf"/>
</dbReference>
<comment type="caution">
    <text evidence="18">The sequence shown here is derived from an EMBL/GenBank/DDBJ whole genome shotgun (WGS) entry which is preliminary data.</text>
</comment>
<evidence type="ECO:0000256" key="11">
    <source>
        <dbReference type="ARBA" id="ARBA00022833"/>
    </source>
</evidence>
<feature type="region of interest" description="Disordered" evidence="15">
    <location>
        <begin position="477"/>
        <end position="538"/>
    </location>
</feature>
<evidence type="ECO:0000256" key="1">
    <source>
        <dbReference type="ARBA" id="ARBA00000900"/>
    </source>
</evidence>
<evidence type="ECO:0000256" key="14">
    <source>
        <dbReference type="ARBA" id="ARBA00023242"/>
    </source>
</evidence>
<evidence type="ECO:0000256" key="9">
    <source>
        <dbReference type="ARBA" id="ARBA00022771"/>
    </source>
</evidence>
<keyword evidence="7" id="KW-0479">Metal-binding</keyword>
<gene>
    <name evidence="18" type="ORF">RCO7_05561</name>
</gene>
<feature type="domain" description="DUF427" evidence="16">
    <location>
        <begin position="7"/>
        <end position="92"/>
    </location>
</feature>
<dbReference type="SUPFAM" id="SSF57850">
    <property type="entry name" value="RING/U-box"/>
    <property type="match status" value="1"/>
</dbReference>
<evidence type="ECO:0000256" key="13">
    <source>
        <dbReference type="ARBA" id="ARBA00023204"/>
    </source>
</evidence>
<dbReference type="GO" id="GO:0008270">
    <property type="term" value="F:zinc ion binding"/>
    <property type="evidence" value="ECO:0007669"/>
    <property type="project" value="UniProtKB-KW"/>
</dbReference>
<keyword evidence="8" id="KW-0227">DNA damage</keyword>
<dbReference type="Pfam" id="PF04248">
    <property type="entry name" value="NTP_transf_9"/>
    <property type="match status" value="1"/>
</dbReference>
<dbReference type="STRING" id="914237.A0A1E1L2I1"/>
<dbReference type="PANTHER" id="PTHR20973:SF0">
    <property type="entry name" value="NON-STRUCTURAL MAINTENANCE OF CHROMOSOMES ELEMENT 1 HOMOLOG"/>
    <property type="match status" value="1"/>
</dbReference>
<evidence type="ECO:0000259" key="17">
    <source>
        <dbReference type="Pfam" id="PF08746"/>
    </source>
</evidence>
<keyword evidence="6" id="KW-0808">Transferase</keyword>
<keyword evidence="11" id="KW-0862">Zinc</keyword>
<accession>A0A1E1L2I1</accession>
<keyword evidence="12" id="KW-0233">DNA recombination</keyword>
<dbReference type="InterPro" id="IPR013083">
    <property type="entry name" value="Znf_RING/FYVE/PHD"/>
</dbReference>
<evidence type="ECO:0000256" key="15">
    <source>
        <dbReference type="SAM" id="MobiDB-lite"/>
    </source>
</evidence>
<sequence>MPTGKATATVEGRKIAEAEEWEVVEGNVYFPPSSVDTSLLSKTDHTTHCPWKGDAAYYNINLDKTELKNAAWYYPEPKEKAENIKNYVAFYDSISRSCENYNMTMGALRRAFSLARLHDGTKEEHKAVVEVGDSNEGARSHRYALRKTRTFPTSSASPSEGHQPAISSTCSSCAIYNNQTTTKMDASDHAAPHYNDGNRAFLQSMMARGTLTLREAKPLLAAIFSLDSDSLVEADDVTEADLNSYISAAAEAISPFDYEIRTTQHQVTKERVWAFVNSVSDPLSQIATIRTTEETFYIKRFLDAMFVTFNTRRREVMSMNSFQALDLKKASRETFNEEGSQEQAVDKGLSADQVEDLLRSLAMEGWIARSQEGYFSLTPRALMELKSWLVETYNDISPENDEEWQPIKRCIACSEILTIGQRCVELNCNVRLHNICENSFWASRSGVKKCPKCKKPWDGKHYVGQKAVTTTEEYLKGKRRSGIAKKSRAVEPEPEEEEEQQEEEQGEEEEEKLETSAAASRRRRSRREAVTQMESDEE</sequence>
<dbReference type="Gene3D" id="3.90.1150.220">
    <property type="match status" value="1"/>
</dbReference>
<evidence type="ECO:0000256" key="4">
    <source>
        <dbReference type="ARBA" id="ARBA00012483"/>
    </source>
</evidence>
<dbReference type="Gene3D" id="2.170.150.40">
    <property type="entry name" value="Domain of unknown function (DUF427)"/>
    <property type="match status" value="1"/>
</dbReference>
<keyword evidence="10" id="KW-0833">Ubl conjugation pathway</keyword>
<evidence type="ECO:0000256" key="10">
    <source>
        <dbReference type="ARBA" id="ARBA00022786"/>
    </source>
</evidence>
<dbReference type="EC" id="2.3.2.27" evidence="4"/>
<feature type="compositionally biased region" description="Acidic residues" evidence="15">
    <location>
        <begin position="492"/>
        <end position="512"/>
    </location>
</feature>
<comment type="similarity">
    <text evidence="3">Belongs to the NSE1 family.</text>
</comment>
<proteinExistence type="inferred from homology"/>
<dbReference type="GO" id="GO:0030915">
    <property type="term" value="C:Smc5-Smc6 complex"/>
    <property type="evidence" value="ECO:0007669"/>
    <property type="project" value="InterPro"/>
</dbReference>
<dbReference type="GO" id="GO:0061630">
    <property type="term" value="F:ubiquitin protein ligase activity"/>
    <property type="evidence" value="ECO:0007669"/>
    <property type="project" value="UniProtKB-EC"/>
</dbReference>
<dbReference type="Gene3D" id="1.10.10.10">
    <property type="entry name" value="Winged helix-like DNA-binding domain superfamily/Winged helix DNA-binding domain"/>
    <property type="match status" value="1"/>
</dbReference>
<organism evidence="18 19">
    <name type="scientific">Rhynchosporium graminicola</name>
    <dbReference type="NCBI Taxonomy" id="2792576"/>
    <lineage>
        <taxon>Eukaryota</taxon>
        <taxon>Fungi</taxon>
        <taxon>Dikarya</taxon>
        <taxon>Ascomycota</taxon>
        <taxon>Pezizomycotina</taxon>
        <taxon>Leotiomycetes</taxon>
        <taxon>Helotiales</taxon>
        <taxon>Ploettnerulaceae</taxon>
        <taxon>Rhynchosporium</taxon>
    </lineage>
</organism>
<evidence type="ECO:0000256" key="8">
    <source>
        <dbReference type="ARBA" id="ARBA00022763"/>
    </source>
</evidence>
<dbReference type="PANTHER" id="PTHR20973">
    <property type="entry name" value="NON-SMC ELEMENT 1-RELATED"/>
    <property type="match status" value="1"/>
</dbReference>
<keyword evidence="19" id="KW-1185">Reference proteome</keyword>
<evidence type="ECO:0000313" key="18">
    <source>
        <dbReference type="EMBL" id="CZT04712.1"/>
    </source>
</evidence>
<evidence type="ECO:0000313" key="19">
    <source>
        <dbReference type="Proteomes" id="UP000178129"/>
    </source>
</evidence>
<dbReference type="InterPro" id="IPR036388">
    <property type="entry name" value="WH-like_DNA-bd_sf"/>
</dbReference>
<keyword evidence="9" id="KW-0863">Zinc-finger</keyword>
<evidence type="ECO:0000256" key="6">
    <source>
        <dbReference type="ARBA" id="ARBA00022679"/>
    </source>
</evidence>
<dbReference type="InterPro" id="IPR007361">
    <property type="entry name" value="DUF427"/>
</dbReference>
<name>A0A1E1L2I1_9HELO</name>
<protein>
    <recommendedName>
        <fullName evidence="5">Non-structural maintenance of chromosomes element 1 homolog</fullName>
        <ecNumber evidence="4">2.3.2.27</ecNumber>
    </recommendedName>
</protein>
<reference evidence="19" key="1">
    <citation type="submission" date="2016-03" db="EMBL/GenBank/DDBJ databases">
        <authorList>
            <person name="Ploux O."/>
        </authorList>
    </citation>
    <scope>NUCLEOTIDE SEQUENCE [LARGE SCALE GENOMIC DNA]</scope>
    <source>
        <strain evidence="19">UK7</strain>
    </source>
</reference>
<dbReference type="InParanoid" id="A0A1E1L2I1"/>
<dbReference type="Pfam" id="PF07574">
    <property type="entry name" value="SMC_Nse1"/>
    <property type="match status" value="1"/>
</dbReference>
<feature type="domain" description="Non-structural maintenance of chromosomes element 1 RING C4HC3-type" evidence="17">
    <location>
        <begin position="410"/>
        <end position="453"/>
    </location>
</feature>
<evidence type="ECO:0000256" key="5">
    <source>
        <dbReference type="ARBA" id="ARBA00019422"/>
    </source>
</evidence>
<dbReference type="GO" id="GO:0005634">
    <property type="term" value="C:nucleus"/>
    <property type="evidence" value="ECO:0007669"/>
    <property type="project" value="UniProtKB-SubCell"/>
</dbReference>
<dbReference type="EMBL" id="FJUW01000033">
    <property type="protein sequence ID" value="CZT04712.1"/>
    <property type="molecule type" value="Genomic_DNA"/>
</dbReference>
<comment type="catalytic activity">
    <reaction evidence="1">
        <text>S-ubiquitinyl-[E2 ubiquitin-conjugating enzyme]-L-cysteine + [acceptor protein]-L-lysine = [E2 ubiquitin-conjugating enzyme]-L-cysteine + N(6)-ubiquitinyl-[acceptor protein]-L-lysine.</text>
        <dbReference type="EC" id="2.3.2.27"/>
    </reaction>
</comment>